<dbReference type="SMART" id="SM01204">
    <property type="entry name" value="FIST_C"/>
    <property type="match status" value="1"/>
</dbReference>
<dbReference type="Pfam" id="PF08495">
    <property type="entry name" value="FIST"/>
    <property type="match status" value="1"/>
</dbReference>
<organism evidence="3 4">
    <name type="scientific">Ramlibacter monticola</name>
    <dbReference type="NCBI Taxonomy" id="1926872"/>
    <lineage>
        <taxon>Bacteria</taxon>
        <taxon>Pseudomonadati</taxon>
        <taxon>Pseudomonadota</taxon>
        <taxon>Betaproteobacteria</taxon>
        <taxon>Burkholderiales</taxon>
        <taxon>Comamonadaceae</taxon>
        <taxon>Ramlibacter</taxon>
    </lineage>
</organism>
<dbReference type="InterPro" id="IPR013702">
    <property type="entry name" value="FIST_domain_N"/>
</dbReference>
<feature type="domain" description="FIST" evidence="1">
    <location>
        <begin position="32"/>
        <end position="228"/>
    </location>
</feature>
<keyword evidence="4" id="KW-1185">Reference proteome</keyword>
<dbReference type="PANTHER" id="PTHR40252">
    <property type="entry name" value="BLR0328 PROTEIN"/>
    <property type="match status" value="1"/>
</dbReference>
<dbReference type="AlphaFoldDB" id="A0A937CVP0"/>
<evidence type="ECO:0000259" key="1">
    <source>
        <dbReference type="SMART" id="SM00897"/>
    </source>
</evidence>
<accession>A0A937CVP0</accession>
<comment type="caution">
    <text evidence="3">The sequence shown here is derived from an EMBL/GenBank/DDBJ whole genome shotgun (WGS) entry which is preliminary data.</text>
</comment>
<protein>
    <submittedName>
        <fullName evidence="3">FIST C-terminal domain-containing protein</fullName>
    </submittedName>
</protein>
<dbReference type="InterPro" id="IPR019494">
    <property type="entry name" value="FIST_C"/>
</dbReference>
<proteinExistence type="predicted"/>
<reference evidence="3 4" key="1">
    <citation type="journal article" date="2017" name="Int. J. Syst. Evol. Microbiol.">
        <title>Ramlibacter monticola sp. nov., isolated from forest soil.</title>
        <authorList>
            <person name="Chaudhary D.K."/>
            <person name="Kim J."/>
        </authorList>
    </citation>
    <scope>NUCLEOTIDE SEQUENCE [LARGE SCALE GENOMIC DNA]</scope>
    <source>
        <strain evidence="3 4">KACC 19175</strain>
    </source>
</reference>
<evidence type="ECO:0000313" key="4">
    <source>
        <dbReference type="Proteomes" id="UP000599109"/>
    </source>
</evidence>
<evidence type="ECO:0000313" key="3">
    <source>
        <dbReference type="EMBL" id="MBL0394965.1"/>
    </source>
</evidence>
<dbReference type="SMART" id="SM00897">
    <property type="entry name" value="FIST"/>
    <property type="match status" value="1"/>
</dbReference>
<dbReference type="Proteomes" id="UP000599109">
    <property type="component" value="Unassembled WGS sequence"/>
</dbReference>
<dbReference type="PANTHER" id="PTHR40252:SF2">
    <property type="entry name" value="BLR0328 PROTEIN"/>
    <property type="match status" value="1"/>
</dbReference>
<feature type="domain" description="FIST C-domain" evidence="2">
    <location>
        <begin position="232"/>
        <end position="369"/>
    </location>
</feature>
<gene>
    <name evidence="3" type="ORF">JJ685_27780</name>
</gene>
<name>A0A937CVP0_9BURK</name>
<dbReference type="RefSeq" id="WP_201677639.1">
    <property type="nucleotide sequence ID" value="NZ_JAEQNE010000011.1"/>
</dbReference>
<sequence>MTEGHSAITDERDSARAGFQLGRSIRKAFHGAPADAVVVFASAGHGHAALLNALADEAGTEAIVGASSAGEFVEGQGGEGRAAAMGLRSDTMHFAVGLGKGVGVDAGRAATEAVSAFQGVLRASQPYRSALVMTDAPAAHGGLLVEELTLRTAGNYCFFGGGAGDDGRLQRTCVFAGRAAHADALAALEILSHSPVGVGVAHGWVPAGPGLRVTEAEGHRLVSLNGIPAVHALQEYAELTGQKFHLKDPMPFFLHNVIGIRRGDGYRLRAPLAVQDDGAILCAAALSEGSVVHVMKTTAASTVLAARQATSEALRALAGARPAAAFVFGCVATRLRMGSAFGDELEACARLLEPAGFVGCDTYGQIARAEGQSSGFHNCTAVVCALPQ</sequence>
<evidence type="ECO:0000259" key="2">
    <source>
        <dbReference type="SMART" id="SM01204"/>
    </source>
</evidence>
<dbReference type="EMBL" id="JAEQNE010000011">
    <property type="protein sequence ID" value="MBL0394965.1"/>
    <property type="molecule type" value="Genomic_DNA"/>
</dbReference>
<dbReference type="Pfam" id="PF10442">
    <property type="entry name" value="FIST_C"/>
    <property type="match status" value="1"/>
</dbReference>